<evidence type="ECO:0000256" key="4">
    <source>
        <dbReference type="ARBA" id="ARBA00022771"/>
    </source>
</evidence>
<feature type="domain" description="C3H1-type" evidence="9">
    <location>
        <begin position="1"/>
        <end position="27"/>
    </location>
</feature>
<evidence type="ECO:0000256" key="7">
    <source>
        <dbReference type="SAM" id="MobiDB-lite"/>
    </source>
</evidence>
<dbReference type="Gene3D" id="3.30.40.10">
    <property type="entry name" value="Zinc/RING finger domain, C3HC4 (zinc finger)"/>
    <property type="match status" value="1"/>
</dbReference>
<feature type="zinc finger region" description="C3H1-type" evidence="6">
    <location>
        <begin position="246"/>
        <end position="274"/>
    </location>
</feature>
<feature type="compositionally biased region" description="Low complexity" evidence="7">
    <location>
        <begin position="205"/>
        <end position="214"/>
    </location>
</feature>
<feature type="domain" description="C3H1-type" evidence="9">
    <location>
        <begin position="246"/>
        <end position="274"/>
    </location>
</feature>
<evidence type="ECO:0000313" key="11">
    <source>
        <dbReference type="Proteomes" id="UP000612055"/>
    </source>
</evidence>
<evidence type="ECO:0008006" key="12">
    <source>
        <dbReference type="Google" id="ProtNLM"/>
    </source>
</evidence>
<protein>
    <recommendedName>
        <fullName evidence="12">RING-type E3 ubiquitin transferase</fullName>
    </recommendedName>
</protein>
<gene>
    <name evidence="10" type="ORF">HYH03_001853</name>
</gene>
<dbReference type="PANTHER" id="PTHR11224:SF10">
    <property type="entry name" value="IP09428P-RELATED"/>
    <property type="match status" value="1"/>
</dbReference>
<dbReference type="InterPro" id="IPR000571">
    <property type="entry name" value="Znf_CCCH"/>
</dbReference>
<feature type="zinc finger region" description="C3H1-type" evidence="6">
    <location>
        <begin position="1"/>
        <end position="27"/>
    </location>
</feature>
<dbReference type="PROSITE" id="PS50089">
    <property type="entry name" value="ZF_RING_2"/>
    <property type="match status" value="1"/>
</dbReference>
<feature type="region of interest" description="Disordered" evidence="7">
    <location>
        <begin position="35"/>
        <end position="69"/>
    </location>
</feature>
<dbReference type="PANTHER" id="PTHR11224">
    <property type="entry name" value="MAKORIN-RELATED"/>
    <property type="match status" value="1"/>
</dbReference>
<dbReference type="Proteomes" id="UP000612055">
    <property type="component" value="Unassembled WGS sequence"/>
</dbReference>
<feature type="zinc finger region" description="C3H1-type" evidence="6">
    <location>
        <begin position="402"/>
        <end position="431"/>
    </location>
</feature>
<evidence type="ECO:0000259" key="9">
    <source>
        <dbReference type="PROSITE" id="PS50103"/>
    </source>
</evidence>
<comment type="caution">
    <text evidence="10">The sequence shown here is derived from an EMBL/GenBank/DDBJ whole genome shotgun (WGS) entry which is preliminary data.</text>
</comment>
<reference evidence="10" key="1">
    <citation type="journal article" date="2020" name="bioRxiv">
        <title>Comparative genomics of Chlamydomonas.</title>
        <authorList>
            <person name="Craig R.J."/>
            <person name="Hasan A.R."/>
            <person name="Ness R.W."/>
            <person name="Keightley P.D."/>
        </authorList>
    </citation>
    <scope>NUCLEOTIDE SEQUENCE</scope>
    <source>
        <strain evidence="10">CCAP 11/70</strain>
    </source>
</reference>
<dbReference type="SMART" id="SM00184">
    <property type="entry name" value="RING"/>
    <property type="match status" value="1"/>
</dbReference>
<feature type="compositionally biased region" description="Low complexity" evidence="7">
    <location>
        <begin position="48"/>
        <end position="59"/>
    </location>
</feature>
<dbReference type="GO" id="GO:0008270">
    <property type="term" value="F:zinc ion binding"/>
    <property type="evidence" value="ECO:0007669"/>
    <property type="project" value="UniProtKB-KW"/>
</dbReference>
<dbReference type="SUPFAM" id="SSF57850">
    <property type="entry name" value="RING/U-box"/>
    <property type="match status" value="1"/>
</dbReference>
<dbReference type="GO" id="GO:0000209">
    <property type="term" value="P:protein polyubiquitination"/>
    <property type="evidence" value="ECO:0007669"/>
    <property type="project" value="InterPro"/>
</dbReference>
<evidence type="ECO:0000259" key="8">
    <source>
        <dbReference type="PROSITE" id="PS50089"/>
    </source>
</evidence>
<dbReference type="Pfam" id="PF13639">
    <property type="entry name" value="zf-RING_2"/>
    <property type="match status" value="1"/>
</dbReference>
<evidence type="ECO:0000256" key="5">
    <source>
        <dbReference type="ARBA" id="ARBA00022833"/>
    </source>
</evidence>
<keyword evidence="3" id="KW-0677">Repeat</keyword>
<dbReference type="PROSITE" id="PS50103">
    <property type="entry name" value="ZF_C3H1"/>
    <property type="match status" value="3"/>
</dbReference>
<proteinExistence type="predicted"/>
<dbReference type="SUPFAM" id="SSF90229">
    <property type="entry name" value="CCCH zinc finger"/>
    <property type="match status" value="1"/>
</dbReference>
<dbReference type="EMBL" id="JAEHOE010000004">
    <property type="protein sequence ID" value="KAG2500275.1"/>
    <property type="molecule type" value="Genomic_DNA"/>
</dbReference>
<name>A0A836C4W5_9CHLO</name>
<dbReference type="PROSITE" id="PS00518">
    <property type="entry name" value="ZF_RING_1"/>
    <property type="match status" value="1"/>
</dbReference>
<feature type="domain" description="C3H1-type" evidence="9">
    <location>
        <begin position="402"/>
        <end position="431"/>
    </location>
</feature>
<dbReference type="Gene3D" id="4.10.1000.10">
    <property type="entry name" value="Zinc finger, CCCH-type"/>
    <property type="match status" value="1"/>
</dbReference>
<dbReference type="Pfam" id="PF18044">
    <property type="entry name" value="zf-CCCH_4"/>
    <property type="match status" value="1"/>
</dbReference>
<organism evidence="10 11">
    <name type="scientific">Edaphochlamys debaryana</name>
    <dbReference type="NCBI Taxonomy" id="47281"/>
    <lineage>
        <taxon>Eukaryota</taxon>
        <taxon>Viridiplantae</taxon>
        <taxon>Chlorophyta</taxon>
        <taxon>core chlorophytes</taxon>
        <taxon>Chlorophyceae</taxon>
        <taxon>CS clade</taxon>
        <taxon>Chlamydomonadales</taxon>
        <taxon>Chlamydomonadales incertae sedis</taxon>
        <taxon>Edaphochlamys</taxon>
    </lineage>
</organism>
<accession>A0A836C4W5</accession>
<dbReference type="GO" id="GO:0061630">
    <property type="term" value="F:ubiquitin protein ligase activity"/>
    <property type="evidence" value="ECO:0007669"/>
    <property type="project" value="InterPro"/>
</dbReference>
<dbReference type="InterPro" id="IPR017907">
    <property type="entry name" value="Znf_RING_CS"/>
</dbReference>
<keyword evidence="4 6" id="KW-0863">Zinc-finger</keyword>
<dbReference type="InterPro" id="IPR013083">
    <property type="entry name" value="Znf_RING/FYVE/PHD"/>
</dbReference>
<keyword evidence="5 6" id="KW-0862">Zinc</keyword>
<keyword evidence="1" id="KW-0808">Transferase</keyword>
<dbReference type="InterPro" id="IPR041367">
    <property type="entry name" value="Znf-CCCH_4"/>
</dbReference>
<dbReference type="SMART" id="SM00356">
    <property type="entry name" value="ZnF_C3H1"/>
    <property type="match status" value="3"/>
</dbReference>
<dbReference type="InterPro" id="IPR036855">
    <property type="entry name" value="Znf_CCCH_sf"/>
</dbReference>
<dbReference type="InterPro" id="IPR001841">
    <property type="entry name" value="Znf_RING"/>
</dbReference>
<evidence type="ECO:0000313" key="10">
    <source>
        <dbReference type="EMBL" id="KAG2500275.1"/>
    </source>
</evidence>
<keyword evidence="2 6" id="KW-0479">Metal-binding</keyword>
<evidence type="ECO:0000256" key="6">
    <source>
        <dbReference type="PROSITE-ProRule" id="PRU00723"/>
    </source>
</evidence>
<feature type="region of interest" description="Disordered" evidence="7">
    <location>
        <begin position="201"/>
        <end position="228"/>
    </location>
</feature>
<sequence>MASQVCKFWLAGHCVYGDRCRYEHKRPDFLKARAGGSGAAGGGGPGRGAAAASSGPAGANTRARNHDVSTHSVDEGEAFYYSTSAGNGAGPSATVHSNGDGEHDYGADYYAADEEYDPEDFDEAYEQYGNGTTTRYDVYIPGQDGDARAATGAGPASAPHRPPAAAEAEPAEPAVTSAAEAGLVVIDDDLGLLAEAEQVARRGRPAPAGGAAEAPGGGGGGGGSAWAAASHPWEGDVFAVRQPVDPAEVELCPTFALQGSCPEEEDCPRIHGLECEFCHKHRIHPYNVEEAAEHRATCRLRHERLEARLRSADVECGICLEPVMSKASVADRRFGLLACDHPFCLACIRAWRDKNTDATLATDTAIRTCPMCRTPTHFVTPSLMWPATPEDKVAVIDAYKNKLKTIDCKWFDKGEGTCPFSTSCFYRHAYPDGRLEEIVLRRAGNADGEVRVVAPLRLSAFLESGAAQRLLAQRRR</sequence>
<feature type="compositionally biased region" description="Gly residues" evidence="7">
    <location>
        <begin position="215"/>
        <end position="224"/>
    </location>
</feature>
<feature type="region of interest" description="Disordered" evidence="7">
    <location>
        <begin position="143"/>
        <end position="173"/>
    </location>
</feature>
<dbReference type="InterPro" id="IPR045072">
    <property type="entry name" value="MKRN-like"/>
</dbReference>
<evidence type="ECO:0000256" key="1">
    <source>
        <dbReference type="ARBA" id="ARBA00022679"/>
    </source>
</evidence>
<keyword evidence="11" id="KW-1185">Reference proteome</keyword>
<evidence type="ECO:0000256" key="2">
    <source>
        <dbReference type="ARBA" id="ARBA00022723"/>
    </source>
</evidence>
<dbReference type="OrthoDB" id="411372at2759"/>
<feature type="compositionally biased region" description="Gly residues" evidence="7">
    <location>
        <begin position="35"/>
        <end position="47"/>
    </location>
</feature>
<feature type="domain" description="RING-type" evidence="8">
    <location>
        <begin position="316"/>
        <end position="373"/>
    </location>
</feature>
<dbReference type="CDD" id="cd16521">
    <property type="entry name" value="RING-HC_MKRN"/>
    <property type="match status" value="1"/>
</dbReference>
<dbReference type="AlphaFoldDB" id="A0A836C4W5"/>
<evidence type="ECO:0000256" key="3">
    <source>
        <dbReference type="ARBA" id="ARBA00022737"/>
    </source>
</evidence>
<feature type="region of interest" description="Disordered" evidence="7">
    <location>
        <begin position="84"/>
        <end position="106"/>
    </location>
</feature>